<feature type="chain" id="PRO_5046530533" evidence="1">
    <location>
        <begin position="24"/>
        <end position="316"/>
    </location>
</feature>
<evidence type="ECO:0000313" key="3">
    <source>
        <dbReference type="Proteomes" id="UP001500713"/>
    </source>
</evidence>
<name>A0ABN1APY1_9SPHN</name>
<dbReference type="SUPFAM" id="SSF50876">
    <property type="entry name" value="Avidin/streptavidin"/>
    <property type="match status" value="1"/>
</dbReference>
<dbReference type="RefSeq" id="WP_229953491.1">
    <property type="nucleotide sequence ID" value="NZ_BAAAEM010000003.1"/>
</dbReference>
<dbReference type="Gene3D" id="2.40.128.30">
    <property type="entry name" value="Avidin-like"/>
    <property type="match status" value="2"/>
</dbReference>
<dbReference type="Proteomes" id="UP001500713">
    <property type="component" value="Unassembled WGS sequence"/>
</dbReference>
<evidence type="ECO:0000256" key="1">
    <source>
        <dbReference type="SAM" id="SignalP"/>
    </source>
</evidence>
<reference evidence="2 3" key="1">
    <citation type="journal article" date="2019" name="Int. J. Syst. Evol. Microbiol.">
        <title>The Global Catalogue of Microorganisms (GCM) 10K type strain sequencing project: providing services to taxonomists for standard genome sequencing and annotation.</title>
        <authorList>
            <consortium name="The Broad Institute Genomics Platform"/>
            <consortium name="The Broad Institute Genome Sequencing Center for Infectious Disease"/>
            <person name="Wu L."/>
            <person name="Ma J."/>
        </authorList>
    </citation>
    <scope>NUCLEOTIDE SEQUENCE [LARGE SCALE GENOMIC DNA]</scope>
    <source>
        <strain evidence="2 3">JCM 14162</strain>
    </source>
</reference>
<feature type="signal peptide" evidence="1">
    <location>
        <begin position="1"/>
        <end position="23"/>
    </location>
</feature>
<keyword evidence="3" id="KW-1185">Reference proteome</keyword>
<proteinExistence type="predicted"/>
<dbReference type="InterPro" id="IPR036896">
    <property type="entry name" value="Avidin-like_sf"/>
</dbReference>
<protein>
    <submittedName>
        <fullName evidence="2">Uncharacterized protein</fullName>
    </submittedName>
</protein>
<comment type="caution">
    <text evidence="2">The sequence shown here is derived from an EMBL/GenBank/DDBJ whole genome shotgun (WGS) entry which is preliminary data.</text>
</comment>
<evidence type="ECO:0000313" key="2">
    <source>
        <dbReference type="EMBL" id="GAA0481523.1"/>
    </source>
</evidence>
<organism evidence="2 3">
    <name type="scientific">Parasphingorhabdus litoris</name>
    <dbReference type="NCBI Taxonomy" id="394733"/>
    <lineage>
        <taxon>Bacteria</taxon>
        <taxon>Pseudomonadati</taxon>
        <taxon>Pseudomonadota</taxon>
        <taxon>Alphaproteobacteria</taxon>
        <taxon>Sphingomonadales</taxon>
        <taxon>Sphingomonadaceae</taxon>
        <taxon>Parasphingorhabdus</taxon>
    </lineage>
</organism>
<accession>A0ABN1APY1</accession>
<gene>
    <name evidence="2" type="ORF">GCM10009096_24630</name>
</gene>
<keyword evidence="1" id="KW-0732">Signal</keyword>
<dbReference type="EMBL" id="BAAAEM010000003">
    <property type="protein sequence ID" value="GAA0481523.1"/>
    <property type="molecule type" value="Genomic_DNA"/>
</dbReference>
<sequence length="316" mass="33582">MKVNGFLNSIAIFGLTAMTGVSAAQSGKSDGGSIAGTWYNSYCSQVELTAGPGNLVQGTYTSHTGSAGSYRITGYIGVAAKDPQKTNGTPVALSMYWRAINVDASKADGSWHWVSNFGGQLHPAQTVSVPGQKPYTVEETLEIMNMIVATATFPGFNKQAPIMWPETIQFHKTPPNYCEPITPTPAIPYKSEASDLVTGTWQNSAGDILRLTADIADGTVSGLFNKASGEAFNVKGLVDNFSNFVPGVMVKEQGVSLSLYQTNGAANGLMTMAGGVSPSNRASMNLFTNNLSSTDWNSRFVESTVDKISFRRIGSQ</sequence>